<evidence type="ECO:0000256" key="1">
    <source>
        <dbReference type="ARBA" id="ARBA00004123"/>
    </source>
</evidence>
<feature type="region of interest" description="Disordered" evidence="15">
    <location>
        <begin position="593"/>
        <end position="628"/>
    </location>
</feature>
<keyword evidence="13" id="KW-0234">DNA repair</keyword>
<dbReference type="SUPFAM" id="SSF53300">
    <property type="entry name" value="vWA-like"/>
    <property type="match status" value="1"/>
</dbReference>
<keyword evidence="14" id="KW-0539">Nucleus</keyword>
<evidence type="ECO:0000256" key="9">
    <source>
        <dbReference type="ARBA" id="ARBA00022840"/>
    </source>
</evidence>
<dbReference type="GO" id="GO:0005524">
    <property type="term" value="F:ATP binding"/>
    <property type="evidence" value="ECO:0007669"/>
    <property type="project" value="UniProtKB-KW"/>
</dbReference>
<dbReference type="Gene3D" id="2.40.290.10">
    <property type="match status" value="1"/>
</dbReference>
<proteinExistence type="predicted"/>
<keyword evidence="11" id="KW-0238">DNA-binding</keyword>
<dbReference type="GO" id="GO:0043564">
    <property type="term" value="C:Ku70:Ku80 complex"/>
    <property type="evidence" value="ECO:0007669"/>
    <property type="project" value="TreeGrafter"/>
</dbReference>
<comment type="caution">
    <text evidence="17">The sequence shown here is derived from an EMBL/GenBank/DDBJ whole genome shotgun (WGS) entry which is preliminary data.</text>
</comment>
<dbReference type="GO" id="GO:0006310">
    <property type="term" value="P:DNA recombination"/>
    <property type="evidence" value="ECO:0007669"/>
    <property type="project" value="UniProtKB-KW"/>
</dbReference>
<reference evidence="17 18" key="1">
    <citation type="journal article" date="2023" name="Elife">
        <title>Identification of key yeast species and microbe-microbe interactions impacting larval growth of Drosophila in the wild.</title>
        <authorList>
            <person name="Mure A."/>
            <person name="Sugiura Y."/>
            <person name="Maeda R."/>
            <person name="Honda K."/>
            <person name="Sakurai N."/>
            <person name="Takahashi Y."/>
            <person name="Watada M."/>
            <person name="Katoh T."/>
            <person name="Gotoh A."/>
            <person name="Gotoh Y."/>
            <person name="Taniguchi I."/>
            <person name="Nakamura K."/>
            <person name="Hayashi T."/>
            <person name="Katayama T."/>
            <person name="Uemura T."/>
            <person name="Hattori Y."/>
        </authorList>
    </citation>
    <scope>NUCLEOTIDE SEQUENCE [LARGE SCALE GENOMIC DNA]</scope>
    <source>
        <strain evidence="17 18">KH-74</strain>
    </source>
</reference>
<dbReference type="InterPro" id="IPR016194">
    <property type="entry name" value="SPOC-like_C_dom_sf"/>
</dbReference>
<keyword evidence="10" id="KW-0779">Telomere</keyword>
<keyword evidence="9" id="KW-0067">ATP-binding</keyword>
<evidence type="ECO:0000256" key="14">
    <source>
        <dbReference type="ARBA" id="ARBA00023242"/>
    </source>
</evidence>
<dbReference type="AlphaFoldDB" id="A0AAV5RVH8"/>
<gene>
    <name evidence="17" type="ORF">DAKH74_013040</name>
</gene>
<keyword evidence="6" id="KW-0227">DNA damage</keyword>
<feature type="compositionally biased region" description="Basic and acidic residues" evidence="15">
    <location>
        <begin position="600"/>
        <end position="610"/>
    </location>
</feature>
<dbReference type="Pfam" id="PF02735">
    <property type="entry name" value="Ku"/>
    <property type="match status" value="1"/>
</dbReference>
<dbReference type="GO" id="GO:0006303">
    <property type="term" value="P:double-strand break repair via nonhomologous end joining"/>
    <property type="evidence" value="ECO:0007669"/>
    <property type="project" value="InterPro"/>
</dbReference>
<evidence type="ECO:0000259" key="16">
    <source>
        <dbReference type="SMART" id="SM00559"/>
    </source>
</evidence>
<dbReference type="SUPFAM" id="SSF100939">
    <property type="entry name" value="SPOC domain-like"/>
    <property type="match status" value="1"/>
</dbReference>
<dbReference type="EMBL" id="BTGD01000003">
    <property type="protein sequence ID" value="GMM54688.1"/>
    <property type="molecule type" value="Genomic_DNA"/>
</dbReference>
<dbReference type="PANTHER" id="PTHR12604:SF4">
    <property type="entry name" value="X-RAY REPAIR CROSS-COMPLEMENTING PROTEIN 5"/>
    <property type="match status" value="1"/>
</dbReference>
<evidence type="ECO:0000256" key="12">
    <source>
        <dbReference type="ARBA" id="ARBA00023172"/>
    </source>
</evidence>
<evidence type="ECO:0000313" key="17">
    <source>
        <dbReference type="EMBL" id="GMM54688.1"/>
    </source>
</evidence>
<dbReference type="PANTHER" id="PTHR12604">
    <property type="entry name" value="KU AUTOANTIGEN DNA HELICASE"/>
    <property type="match status" value="1"/>
</dbReference>
<keyword evidence="4" id="KW-0158">Chromosome</keyword>
<keyword evidence="7" id="KW-0378">Hydrolase</keyword>
<keyword evidence="12" id="KW-0233">DNA recombination</keyword>
<dbReference type="SMART" id="SM00559">
    <property type="entry name" value="Ku78"/>
    <property type="match status" value="1"/>
</dbReference>
<evidence type="ECO:0000256" key="6">
    <source>
        <dbReference type="ARBA" id="ARBA00022763"/>
    </source>
</evidence>
<dbReference type="Gene3D" id="3.40.50.410">
    <property type="entry name" value="von Willebrand factor, type A domain"/>
    <property type="match status" value="1"/>
</dbReference>
<evidence type="ECO:0000256" key="5">
    <source>
        <dbReference type="ARBA" id="ARBA00022741"/>
    </source>
</evidence>
<dbReference type="GO" id="GO:0000723">
    <property type="term" value="P:telomere maintenance"/>
    <property type="evidence" value="ECO:0007669"/>
    <property type="project" value="TreeGrafter"/>
</dbReference>
<evidence type="ECO:0000256" key="13">
    <source>
        <dbReference type="ARBA" id="ARBA00023204"/>
    </source>
</evidence>
<dbReference type="InterPro" id="IPR036465">
    <property type="entry name" value="vWFA_dom_sf"/>
</dbReference>
<dbReference type="EC" id="3.6.4.12" evidence="3"/>
<dbReference type="GO" id="GO:0003690">
    <property type="term" value="F:double-stranded DNA binding"/>
    <property type="evidence" value="ECO:0007669"/>
    <property type="project" value="TreeGrafter"/>
</dbReference>
<keyword evidence="18" id="KW-1185">Reference proteome</keyword>
<accession>A0AAV5RVH8</accession>
<evidence type="ECO:0000256" key="11">
    <source>
        <dbReference type="ARBA" id="ARBA00023125"/>
    </source>
</evidence>
<keyword evidence="8 17" id="KW-0347">Helicase</keyword>
<name>A0AAV5RVH8_MAUHU</name>
<feature type="region of interest" description="Disordered" evidence="15">
    <location>
        <begin position="499"/>
        <end position="523"/>
    </location>
</feature>
<evidence type="ECO:0000256" key="2">
    <source>
        <dbReference type="ARBA" id="ARBA00004574"/>
    </source>
</evidence>
<dbReference type="InterPro" id="IPR006164">
    <property type="entry name" value="DNA_bd_Ku70/Ku80"/>
</dbReference>
<evidence type="ECO:0000256" key="3">
    <source>
        <dbReference type="ARBA" id="ARBA00012551"/>
    </source>
</evidence>
<evidence type="ECO:0000313" key="18">
    <source>
        <dbReference type="Proteomes" id="UP001377567"/>
    </source>
</evidence>
<dbReference type="GO" id="GO:0003678">
    <property type="term" value="F:DNA helicase activity"/>
    <property type="evidence" value="ECO:0007669"/>
    <property type="project" value="UniProtKB-EC"/>
</dbReference>
<evidence type="ECO:0000256" key="10">
    <source>
        <dbReference type="ARBA" id="ARBA00022895"/>
    </source>
</evidence>
<dbReference type="Proteomes" id="UP001377567">
    <property type="component" value="Unassembled WGS sequence"/>
</dbReference>
<dbReference type="GO" id="GO:0000781">
    <property type="term" value="C:chromosome, telomeric region"/>
    <property type="evidence" value="ECO:0007669"/>
    <property type="project" value="UniProtKB-SubCell"/>
</dbReference>
<evidence type="ECO:0000256" key="7">
    <source>
        <dbReference type="ARBA" id="ARBA00022801"/>
    </source>
</evidence>
<comment type="subcellular location">
    <subcellularLocation>
        <location evidence="2">Chromosome</location>
        <location evidence="2">Telomere</location>
    </subcellularLocation>
    <subcellularLocation>
        <location evidence="1">Nucleus</location>
    </subcellularLocation>
</comment>
<keyword evidence="5" id="KW-0547">Nucleotide-binding</keyword>
<evidence type="ECO:0000256" key="4">
    <source>
        <dbReference type="ARBA" id="ARBA00022454"/>
    </source>
</evidence>
<evidence type="ECO:0000256" key="15">
    <source>
        <dbReference type="SAM" id="MobiDB-lite"/>
    </source>
</evidence>
<feature type="domain" description="Ku" evidence="16">
    <location>
        <begin position="307"/>
        <end position="468"/>
    </location>
</feature>
<sequence length="628" mass="68059">MSAEGTSLIIDVSAEMLASGHFSALLPYIEHTLLNKLDRARKTDYINIYLANHAETKNVLEVSHVYELLEMSAPLSSDTVISVMQQLYALTPGDVVSRGHDDDPHDDIAVVEQCVLLAMLGIQRQFGKRKMLRQIVCFTDDMHSLNMTPAELLQAMEEYAGRFVLVDCRDDTESAEATQAYAQSGWHTAVSFPDTDSRAESLAAMLARVAQPQPPTVRPTRLFAGQLRVGATAGAIEDDALADNSCLCMRVEAYPATKAVHGLQRRQVLRDAAGGVTLRGGKPVCPKSAVEYDVRKPREDNPDGFDEVPVPASAVTKAYRFGGDYVILPAPLAEELGPRGSGTRAGLDVRGFVRESTLPRHYLCGESAFVLADTRQGSLGDAGAFAALVDALLSRGACAVARYVARDGAEAQMCALVPVRVSAGTLRLPASDWHSPGAKGVPALSLCRLPFAEDERVYTGGGSASPNTISKFEEDTLMSQFVDSMDMDGRKDTPRGEYFPHYDAGDNASTLPLPPKNDPSHRGDPLVPLAIAPHRQKQVLYAYIDQVLIRGEKQFTPPELPDSIRQEIEPAGSAERTAGIAQQLVQQLGLREVPRLSPRKVKDDTPRDDAAVEAPPLDELLALGRRGK</sequence>
<dbReference type="GO" id="GO:0016787">
    <property type="term" value="F:hydrolase activity"/>
    <property type="evidence" value="ECO:0007669"/>
    <property type="project" value="UniProtKB-KW"/>
</dbReference>
<organism evidence="17 18">
    <name type="scientific">Maudiozyma humilis</name>
    <name type="common">Sour dough yeast</name>
    <name type="synonym">Kazachstania humilis</name>
    <dbReference type="NCBI Taxonomy" id="51915"/>
    <lineage>
        <taxon>Eukaryota</taxon>
        <taxon>Fungi</taxon>
        <taxon>Dikarya</taxon>
        <taxon>Ascomycota</taxon>
        <taxon>Saccharomycotina</taxon>
        <taxon>Saccharomycetes</taxon>
        <taxon>Saccharomycetales</taxon>
        <taxon>Saccharomycetaceae</taxon>
        <taxon>Maudiozyma</taxon>
    </lineage>
</organism>
<dbReference type="GO" id="GO:0042162">
    <property type="term" value="F:telomeric DNA binding"/>
    <property type="evidence" value="ECO:0007669"/>
    <property type="project" value="TreeGrafter"/>
</dbReference>
<evidence type="ECO:0000256" key="8">
    <source>
        <dbReference type="ARBA" id="ARBA00022806"/>
    </source>
</evidence>
<protein>
    <recommendedName>
        <fullName evidence="3">DNA helicase</fullName>
        <ecNumber evidence="3">3.6.4.12</ecNumber>
    </recommendedName>
</protein>